<dbReference type="GO" id="GO:0006508">
    <property type="term" value="P:proteolysis"/>
    <property type="evidence" value="ECO:0007669"/>
    <property type="project" value="UniProtKB-KW"/>
</dbReference>
<name>A0ABT6JBY7_9GAMM</name>
<dbReference type="EMBL" id="JARXRM010000044">
    <property type="protein sequence ID" value="MDH5824324.1"/>
    <property type="molecule type" value="Genomic_DNA"/>
</dbReference>
<evidence type="ECO:0000313" key="6">
    <source>
        <dbReference type="Proteomes" id="UP001156940"/>
    </source>
</evidence>
<dbReference type="NCBIfam" id="TIGR01543">
    <property type="entry name" value="proheadase_HK97"/>
    <property type="match status" value="1"/>
</dbReference>
<evidence type="ECO:0000313" key="5">
    <source>
        <dbReference type="EMBL" id="MDH5824324.1"/>
    </source>
</evidence>
<comment type="caution">
    <text evidence="5">The sequence shown here is derived from an EMBL/GenBank/DDBJ whole genome shotgun (WGS) entry which is preliminary data.</text>
</comment>
<dbReference type="Proteomes" id="UP001156940">
    <property type="component" value="Unassembled WGS sequence"/>
</dbReference>
<proteinExistence type="predicted"/>
<gene>
    <name evidence="5" type="ORF">QFW77_15215</name>
</gene>
<dbReference type="RefSeq" id="WP_280575634.1">
    <property type="nucleotide sequence ID" value="NZ_JARXRM010000044.1"/>
</dbReference>
<dbReference type="InterPro" id="IPR006433">
    <property type="entry name" value="Prohead_protease"/>
</dbReference>
<dbReference type="Pfam" id="PF04586">
    <property type="entry name" value="Peptidase_S78"/>
    <property type="match status" value="1"/>
</dbReference>
<dbReference type="InterPro" id="IPR054613">
    <property type="entry name" value="Peptidase_S78_dom"/>
</dbReference>
<keyword evidence="6" id="KW-1185">Reference proteome</keyword>
<sequence length="172" mass="18730">MIEKRATAGVTVNGRKLAGYIAKFDNPTRIGDFTEVIRRGAFAASLSAGRDILALSDHDTSRVLGRTRSGTLTLAEDATGLAFALELPDTQAGRDLAALAERGDLGGCSFAFNVPKGGDYWTGNTRELRNVDLDEVSIVQSRPAYPDTEVHLRSLQPQSQLALMRYWLDTCR</sequence>
<keyword evidence="3" id="KW-0378">Hydrolase</keyword>
<evidence type="ECO:0000259" key="4">
    <source>
        <dbReference type="Pfam" id="PF04586"/>
    </source>
</evidence>
<dbReference type="GO" id="GO:0008233">
    <property type="term" value="F:peptidase activity"/>
    <property type="evidence" value="ECO:0007669"/>
    <property type="project" value="UniProtKB-KW"/>
</dbReference>
<keyword evidence="1" id="KW-1188">Viral release from host cell</keyword>
<reference evidence="5 6" key="1">
    <citation type="submission" date="2023-04" db="EMBL/GenBank/DDBJ databases">
        <title>Luteimonas endophyticus RD2P54.</title>
        <authorList>
            <person name="Sun J.-Q."/>
        </authorList>
    </citation>
    <scope>NUCLEOTIDE SEQUENCE [LARGE SCALE GENOMIC DNA]</scope>
    <source>
        <strain evidence="5 6">RD2P54</strain>
    </source>
</reference>
<evidence type="ECO:0000256" key="1">
    <source>
        <dbReference type="ARBA" id="ARBA00022612"/>
    </source>
</evidence>
<evidence type="ECO:0000256" key="2">
    <source>
        <dbReference type="ARBA" id="ARBA00022670"/>
    </source>
</evidence>
<organism evidence="5 6">
    <name type="scientific">Luteimonas endophytica</name>
    <dbReference type="NCBI Taxonomy" id="3042023"/>
    <lineage>
        <taxon>Bacteria</taxon>
        <taxon>Pseudomonadati</taxon>
        <taxon>Pseudomonadota</taxon>
        <taxon>Gammaproteobacteria</taxon>
        <taxon>Lysobacterales</taxon>
        <taxon>Lysobacteraceae</taxon>
        <taxon>Luteimonas</taxon>
    </lineage>
</organism>
<feature type="domain" description="Prohead serine protease" evidence="4">
    <location>
        <begin position="13"/>
        <end position="156"/>
    </location>
</feature>
<keyword evidence="2 5" id="KW-0645">Protease</keyword>
<evidence type="ECO:0000256" key="3">
    <source>
        <dbReference type="ARBA" id="ARBA00022801"/>
    </source>
</evidence>
<protein>
    <submittedName>
        <fullName evidence="5">HK97 family phage prohead protease</fullName>
    </submittedName>
</protein>
<accession>A0ABT6JBY7</accession>